<sequence length="194" mass="22192">MHGFRAAGQQECTQRERQPAPPPACRGTPVPPDRIKNAEYDQSRSRRLKDGTALLKKYRAGKERNQHRRLLNRPDEIVVAVLHRRLNAERAADAGHAAAGDPPQQFGKTLQRLMQRRTGIAQQEKGRRHGEQRIPEQIGEGIAPHPVHHADRHAEDRQAESSGKRRRQGRKHRTIHYDFSCFNPVVRRQNGMIS</sequence>
<feature type="region of interest" description="Disordered" evidence="1">
    <location>
        <begin position="1"/>
        <end position="52"/>
    </location>
</feature>
<proteinExistence type="predicted"/>
<feature type="compositionally biased region" description="Pro residues" evidence="1">
    <location>
        <begin position="19"/>
        <end position="32"/>
    </location>
</feature>
<reference evidence="2" key="1">
    <citation type="submission" date="2019-08" db="EMBL/GenBank/DDBJ databases">
        <authorList>
            <person name="Kucharzyk K."/>
            <person name="Murdoch R.W."/>
            <person name="Higgins S."/>
            <person name="Loffler F."/>
        </authorList>
    </citation>
    <scope>NUCLEOTIDE SEQUENCE</scope>
</reference>
<comment type="caution">
    <text evidence="2">The sequence shown here is derived from an EMBL/GenBank/DDBJ whole genome shotgun (WGS) entry which is preliminary data.</text>
</comment>
<organism evidence="2">
    <name type="scientific">bioreactor metagenome</name>
    <dbReference type="NCBI Taxonomy" id="1076179"/>
    <lineage>
        <taxon>unclassified sequences</taxon>
        <taxon>metagenomes</taxon>
        <taxon>ecological metagenomes</taxon>
    </lineage>
</organism>
<evidence type="ECO:0000313" key="2">
    <source>
        <dbReference type="EMBL" id="MPM86979.1"/>
    </source>
</evidence>
<feature type="compositionally biased region" description="Basic residues" evidence="1">
    <location>
        <begin position="164"/>
        <end position="174"/>
    </location>
</feature>
<name>A0A645DCM3_9ZZZZ</name>
<accession>A0A645DCM3</accession>
<feature type="region of interest" description="Disordered" evidence="1">
    <location>
        <begin position="139"/>
        <end position="174"/>
    </location>
</feature>
<feature type="compositionally biased region" description="Basic and acidic residues" evidence="1">
    <location>
        <begin position="33"/>
        <end position="50"/>
    </location>
</feature>
<gene>
    <name evidence="2" type="ORF">SDC9_134072</name>
</gene>
<dbReference type="EMBL" id="VSSQ01034899">
    <property type="protein sequence ID" value="MPM86979.1"/>
    <property type="molecule type" value="Genomic_DNA"/>
</dbReference>
<evidence type="ECO:0000256" key="1">
    <source>
        <dbReference type="SAM" id="MobiDB-lite"/>
    </source>
</evidence>
<dbReference type="AlphaFoldDB" id="A0A645DCM3"/>
<feature type="compositionally biased region" description="Basic and acidic residues" evidence="1">
    <location>
        <begin position="148"/>
        <end position="163"/>
    </location>
</feature>
<protein>
    <submittedName>
        <fullName evidence="2">Uncharacterized protein</fullName>
    </submittedName>
</protein>